<dbReference type="PANTHER" id="PTHR30345:SF0">
    <property type="entry name" value="DNA DAMAGE-REPAIR_TOLERATION PROTEIN DRT102"/>
    <property type="match status" value="1"/>
</dbReference>
<dbReference type="EMBL" id="CAEZSP010000121">
    <property type="protein sequence ID" value="CAB4552595.1"/>
    <property type="molecule type" value="Genomic_DNA"/>
</dbReference>
<dbReference type="PANTHER" id="PTHR30345">
    <property type="entry name" value="RIBOSE-5-PHOSPHATE ISOMERASE B"/>
    <property type="match status" value="1"/>
</dbReference>
<sequence>MAYVFDPSKPIALGADHAGVGYKQEVKEWLEKKGYQVKDFGTYSTDSVDYPDFAHPTASSVASGEAAFGILFCGSANGVAITANKHAAIRAGLCWLPEIAELTRLHNDANMICVPARFVSIESAIEMINVFMTTTFEGGRHQGRVDKISC</sequence>
<dbReference type="Gene3D" id="3.40.1400.10">
    <property type="entry name" value="Sugar-phosphate isomerase, RpiB/LacA/LacB"/>
    <property type="match status" value="1"/>
</dbReference>
<dbReference type="NCBIfam" id="TIGR00689">
    <property type="entry name" value="rpiB_lacA_lacB"/>
    <property type="match status" value="1"/>
</dbReference>
<gene>
    <name evidence="2" type="ORF">UFOPK1440_01251</name>
</gene>
<dbReference type="SUPFAM" id="SSF89623">
    <property type="entry name" value="Ribose/Galactose isomerase RpiB/AlsB"/>
    <property type="match status" value="1"/>
</dbReference>
<evidence type="ECO:0000256" key="1">
    <source>
        <dbReference type="ARBA" id="ARBA00023235"/>
    </source>
</evidence>
<protein>
    <submittedName>
        <fullName evidence="2">Unannotated protein</fullName>
    </submittedName>
</protein>
<dbReference type="PIRSF" id="PIRSF005384">
    <property type="entry name" value="RpiB_LacA_B"/>
    <property type="match status" value="1"/>
</dbReference>
<dbReference type="AlphaFoldDB" id="A0A6J6CN80"/>
<name>A0A6J6CN80_9ZZZZ</name>
<evidence type="ECO:0000313" key="2">
    <source>
        <dbReference type="EMBL" id="CAB4552595.1"/>
    </source>
</evidence>
<dbReference type="InterPro" id="IPR004785">
    <property type="entry name" value="RpiB"/>
</dbReference>
<dbReference type="GO" id="GO:0019316">
    <property type="term" value="P:D-allose catabolic process"/>
    <property type="evidence" value="ECO:0007669"/>
    <property type="project" value="TreeGrafter"/>
</dbReference>
<keyword evidence="1" id="KW-0413">Isomerase</keyword>
<proteinExistence type="predicted"/>
<dbReference type="InterPro" id="IPR036569">
    <property type="entry name" value="RpiB_LacA_LacB_sf"/>
</dbReference>
<accession>A0A6J6CN80</accession>
<dbReference type="GO" id="GO:0009052">
    <property type="term" value="P:pentose-phosphate shunt, non-oxidative branch"/>
    <property type="evidence" value="ECO:0007669"/>
    <property type="project" value="TreeGrafter"/>
</dbReference>
<dbReference type="NCBIfam" id="TIGR01120">
    <property type="entry name" value="rpiB"/>
    <property type="match status" value="1"/>
</dbReference>
<reference evidence="2" key="1">
    <citation type="submission" date="2020-05" db="EMBL/GenBank/DDBJ databases">
        <authorList>
            <person name="Chiriac C."/>
            <person name="Salcher M."/>
            <person name="Ghai R."/>
            <person name="Kavagutti S V."/>
        </authorList>
    </citation>
    <scope>NUCLEOTIDE SEQUENCE</scope>
</reference>
<dbReference type="NCBIfam" id="NF004051">
    <property type="entry name" value="PRK05571.1"/>
    <property type="match status" value="1"/>
</dbReference>
<dbReference type="InterPro" id="IPR003500">
    <property type="entry name" value="RpiB_LacA_LacB"/>
</dbReference>
<dbReference type="GO" id="GO:0004751">
    <property type="term" value="F:ribose-5-phosphate isomerase activity"/>
    <property type="evidence" value="ECO:0007669"/>
    <property type="project" value="TreeGrafter"/>
</dbReference>
<dbReference type="Pfam" id="PF02502">
    <property type="entry name" value="LacAB_rpiB"/>
    <property type="match status" value="1"/>
</dbReference>
<organism evidence="2">
    <name type="scientific">freshwater metagenome</name>
    <dbReference type="NCBI Taxonomy" id="449393"/>
    <lineage>
        <taxon>unclassified sequences</taxon>
        <taxon>metagenomes</taxon>
        <taxon>ecological metagenomes</taxon>
    </lineage>
</organism>